<evidence type="ECO:0000256" key="19">
    <source>
        <dbReference type="SAM" id="MobiDB-lite"/>
    </source>
</evidence>
<dbReference type="EMBL" id="JACKWZ010000422">
    <property type="protein sequence ID" value="KAF9407927.1"/>
    <property type="molecule type" value="Genomic_DNA"/>
</dbReference>
<keyword evidence="10" id="KW-0106">Calcium</keyword>
<dbReference type="Gene3D" id="2.60.470.10">
    <property type="entry name" value="Acid-sensing ion channels like domains"/>
    <property type="match status" value="1"/>
</dbReference>
<dbReference type="SUPFAM" id="SSF48403">
    <property type="entry name" value="Ankyrin repeat"/>
    <property type="match status" value="1"/>
</dbReference>
<feature type="transmembrane region" description="Helical" evidence="20">
    <location>
        <begin position="765"/>
        <end position="786"/>
    </location>
</feature>
<evidence type="ECO:0000256" key="15">
    <source>
        <dbReference type="ARBA" id="ARBA00023201"/>
    </source>
</evidence>
<evidence type="ECO:0000256" key="8">
    <source>
        <dbReference type="ARBA" id="ARBA00022692"/>
    </source>
</evidence>
<keyword evidence="6" id="KW-0109">Calcium transport</keyword>
<feature type="compositionally biased region" description="Basic and acidic residues" evidence="19">
    <location>
        <begin position="851"/>
        <end position="865"/>
    </location>
</feature>
<dbReference type="Pfam" id="PF12796">
    <property type="entry name" value="Ank_2"/>
    <property type="match status" value="1"/>
</dbReference>
<feature type="repeat" description="ANK" evidence="17">
    <location>
        <begin position="637"/>
        <end position="669"/>
    </location>
</feature>
<keyword evidence="7" id="KW-0107">Calcium channel</keyword>
<feature type="transmembrane region" description="Helical" evidence="20">
    <location>
        <begin position="1073"/>
        <end position="1095"/>
    </location>
</feature>
<evidence type="ECO:0000256" key="7">
    <source>
        <dbReference type="ARBA" id="ARBA00022673"/>
    </source>
</evidence>
<dbReference type="InterPro" id="IPR005821">
    <property type="entry name" value="Ion_trans_dom"/>
</dbReference>
<comment type="caution">
    <text evidence="22">The sequence shown here is derived from an EMBL/GenBank/DDBJ whole genome shotgun (WGS) entry which is preliminary data.</text>
</comment>
<evidence type="ECO:0000256" key="1">
    <source>
        <dbReference type="ARBA" id="ARBA00004651"/>
    </source>
</evidence>
<dbReference type="SMART" id="SM00248">
    <property type="entry name" value="ANK"/>
    <property type="match status" value="5"/>
</dbReference>
<reference evidence="22" key="1">
    <citation type="submission" date="2020-08" db="EMBL/GenBank/DDBJ databases">
        <title>Spodoptera exigua strain:BAW_Kor-Di-RS1 Genome sequencing and assembly.</title>
        <authorList>
            <person name="Kim J."/>
            <person name="Nam H.Y."/>
            <person name="Kwon M."/>
            <person name="Choi J.H."/>
            <person name="Cho S.R."/>
            <person name="Kim G.-H."/>
        </authorList>
    </citation>
    <scope>NUCLEOTIDE SEQUENCE</scope>
    <source>
        <strain evidence="22">BAW_Kor-Di-RS1</strain>
        <tissue evidence="22">Whole-body</tissue>
    </source>
</reference>
<feature type="transmembrane region" description="Helical" evidence="20">
    <location>
        <begin position="995"/>
        <end position="1016"/>
    </location>
</feature>
<gene>
    <name evidence="22" type="ORF">HW555_012221</name>
</gene>
<feature type="repeat" description="ANK" evidence="17">
    <location>
        <begin position="536"/>
        <end position="568"/>
    </location>
</feature>
<keyword evidence="17" id="KW-0040">ANK repeat</keyword>
<dbReference type="Pfam" id="PF00858">
    <property type="entry name" value="ASC"/>
    <property type="match status" value="1"/>
</dbReference>
<dbReference type="GO" id="GO:0005262">
    <property type="term" value="F:calcium channel activity"/>
    <property type="evidence" value="ECO:0007669"/>
    <property type="project" value="UniProtKB-KW"/>
</dbReference>
<dbReference type="Proteomes" id="UP000648187">
    <property type="component" value="Unassembled WGS sequence"/>
</dbReference>
<keyword evidence="23" id="KW-1185">Reference proteome</keyword>
<keyword evidence="3 18" id="KW-0813">Transport</keyword>
<keyword evidence="4 18" id="KW-0894">Sodium channel</keyword>
<evidence type="ECO:0000256" key="10">
    <source>
        <dbReference type="ARBA" id="ARBA00022837"/>
    </source>
</evidence>
<evidence type="ECO:0000256" key="20">
    <source>
        <dbReference type="SAM" id="Phobius"/>
    </source>
</evidence>
<keyword evidence="14 20" id="KW-0472">Membrane</keyword>
<evidence type="ECO:0000256" key="3">
    <source>
        <dbReference type="ARBA" id="ARBA00022448"/>
    </source>
</evidence>
<comment type="subcellular location">
    <subcellularLocation>
        <location evidence="1">Cell membrane</location>
        <topology evidence="1">Multi-pass membrane protein</topology>
    </subcellularLocation>
</comment>
<feature type="region of interest" description="Disordered" evidence="19">
    <location>
        <begin position="838"/>
        <end position="865"/>
    </location>
</feature>
<keyword evidence="16 18" id="KW-0407">Ion channel</keyword>
<feature type="repeat" description="ANK" evidence="17">
    <location>
        <begin position="604"/>
        <end position="636"/>
    </location>
</feature>
<keyword evidence="9" id="KW-0677">Repeat</keyword>
<dbReference type="GO" id="GO:0005272">
    <property type="term" value="F:sodium channel activity"/>
    <property type="evidence" value="ECO:0007669"/>
    <property type="project" value="UniProtKB-KW"/>
</dbReference>
<keyword evidence="8 18" id="KW-0812">Transmembrane</keyword>
<keyword evidence="11 20" id="KW-1133">Transmembrane helix</keyword>
<dbReference type="PROSITE" id="PS50297">
    <property type="entry name" value="ANK_REP_REGION"/>
    <property type="match status" value="1"/>
</dbReference>
<evidence type="ECO:0000313" key="23">
    <source>
        <dbReference type="Proteomes" id="UP000648187"/>
    </source>
</evidence>
<name>A0A835L0X5_SPOEX</name>
<feature type="transmembrane region" description="Helical" evidence="20">
    <location>
        <begin position="333"/>
        <end position="357"/>
    </location>
</feature>
<dbReference type="PANTHER" id="PTHR10582:SF28">
    <property type="entry name" value="NANCHUNG, ISOFORM B"/>
    <property type="match status" value="1"/>
</dbReference>
<dbReference type="GO" id="GO:0005886">
    <property type="term" value="C:plasma membrane"/>
    <property type="evidence" value="ECO:0007669"/>
    <property type="project" value="UniProtKB-SubCell"/>
</dbReference>
<dbReference type="AlphaFoldDB" id="A0A835L0X5"/>
<evidence type="ECO:0000313" key="22">
    <source>
        <dbReference type="EMBL" id="KAF9407927.1"/>
    </source>
</evidence>
<evidence type="ECO:0000256" key="17">
    <source>
        <dbReference type="PROSITE-ProRule" id="PRU00023"/>
    </source>
</evidence>
<protein>
    <recommendedName>
        <fullName evidence="21">Ion transport domain-containing protein</fullName>
    </recommendedName>
</protein>
<keyword evidence="12" id="KW-0915">Sodium</keyword>
<keyword evidence="13 18" id="KW-0406">Ion transport</keyword>
<evidence type="ECO:0000256" key="11">
    <source>
        <dbReference type="ARBA" id="ARBA00022989"/>
    </source>
</evidence>
<feature type="transmembrane region" description="Helical" evidence="20">
    <location>
        <begin position="889"/>
        <end position="910"/>
    </location>
</feature>
<keyword evidence="15 18" id="KW-0739">Sodium transport</keyword>
<dbReference type="Gene3D" id="1.25.40.20">
    <property type="entry name" value="Ankyrin repeat-containing domain"/>
    <property type="match status" value="1"/>
</dbReference>
<feature type="transmembrane region" description="Helical" evidence="20">
    <location>
        <begin position="931"/>
        <end position="951"/>
    </location>
</feature>
<evidence type="ECO:0000256" key="12">
    <source>
        <dbReference type="ARBA" id="ARBA00023053"/>
    </source>
</evidence>
<evidence type="ECO:0000256" key="4">
    <source>
        <dbReference type="ARBA" id="ARBA00022461"/>
    </source>
</evidence>
<evidence type="ECO:0000256" key="5">
    <source>
        <dbReference type="ARBA" id="ARBA00022475"/>
    </source>
</evidence>
<dbReference type="InterPro" id="IPR001873">
    <property type="entry name" value="ENaC"/>
</dbReference>
<evidence type="ECO:0000256" key="18">
    <source>
        <dbReference type="RuleBase" id="RU000679"/>
    </source>
</evidence>
<dbReference type="InterPro" id="IPR036770">
    <property type="entry name" value="Ankyrin_rpt-contain_sf"/>
</dbReference>
<feature type="domain" description="Ion transport" evidence="21">
    <location>
        <begin position="904"/>
        <end position="1105"/>
    </location>
</feature>
<evidence type="ECO:0000256" key="14">
    <source>
        <dbReference type="ARBA" id="ARBA00023136"/>
    </source>
</evidence>
<evidence type="ECO:0000256" key="16">
    <source>
        <dbReference type="ARBA" id="ARBA00023303"/>
    </source>
</evidence>
<comment type="similarity">
    <text evidence="2 18">Belongs to the amiloride-sensitive sodium channel (TC 1.A.6) family.</text>
</comment>
<dbReference type="GO" id="GO:0098703">
    <property type="term" value="P:calcium ion import across plasma membrane"/>
    <property type="evidence" value="ECO:0007669"/>
    <property type="project" value="TreeGrafter"/>
</dbReference>
<dbReference type="InterPro" id="IPR024862">
    <property type="entry name" value="TRPV"/>
</dbReference>
<feature type="transmembrane region" description="Helical" evidence="20">
    <location>
        <begin position="957"/>
        <end position="974"/>
    </location>
</feature>
<sequence>MMQDTGDLRVEVNFTPDTLYLNWTTTFPGVTVCEEYSTKLALRKFNKLFPDLLSPLDYDFRWYLTDTLFGRGQCSQATCIPCGRSVACDVPWRTIIEQVHKSCQEMVSECRYNDVEFPCCEYFREVDSEHGSCFSFNTLQHKGENSLFVLNRTTGPGVLTFRLLSDAEISIHSPEELSTYYLDGKLKEIVHTFIENHVSLLFSVVEIVNGEQLRMEPIEVYSYGACRLAETTKEFYQQCGCVHPVRDLSYKNVYCNFSGITCWDLYEGQKEKQGAEKIAKVNCLPSCVESELKTIYYSKRWEKDENTVGTLVEVRMASLPTLRYQRNLLRDKLDLVVAVGGIGGLFFSASVLSFLVAMGNTESNVTSGVKKQAGTSQQKMYKLVDIKGGGLLVDMMKRALQNKQYAEIDHAIKTKVEPFLYNKGKGRYIPISHLVLLRNKERSRHKLLPPLRGMENPDEEFDVEKDWPLVTQEEYDANPSGYRELCWDLKERGAVGETILHLCLLNASSLLANLAKRLLRFYPKLINDVYMGDEYYGESVLHITIVNEDPTMVKFLLDAGANYHERCYGNFMCPEDQKASRNDSFDHEWVNVQPETNYNGYVYWGEYPLSFAACLGQEECYRLILARGADPDKQDTNGNTVLHMLVIYEKMETFDMAFEVGASLNIRNVLNLTPLTLAAKLARTEMFFHILNIEREIYWQIGATTCAAYPLGQVDTIDTETGCICKDSALNLVVFGEKDEHLGLLEGMLIDLLKTKWNTFVKFRFYRQFILFSCYFLISLVCFTLRPGPPDRALNTTALNATVGPLNDTDLVIEVENCTIPLNGSEFDPGAVEIMNGSKPDGPQCARFKSHSKEKDKDKRPRESDMEGWWEDLTEDCRLMNFESWQAKVRISAELLLWVGALAYVGAALREARFLGLKMFIENLSTVPSRVMFLLSCILMLVLPTLRLWCADEEEDHLAVIIMLTTAPYFLFFCRGFKTVGPFVVMIYRMVMGDLLRFVCIYLVFVMGFSQAYYIIFLSFDNPNTPEGVDDSVSNPMPSPMESIMAMFLMSLTSFSDYYGAFDRTDHEIEAKLLFVVYMIIVAILLVNMLIAMMGNTYQKIAETRNEWQRQWARIVLVVERGVPPAQRLKNLLAYSQPMANGKRALVLRINQKDEDKEEMKEILEMKRTHERIVAKRKQREAQLAAGKGHLPPTPARDYPITK</sequence>
<feature type="region of interest" description="Disordered" evidence="19">
    <location>
        <begin position="1177"/>
        <end position="1203"/>
    </location>
</feature>
<dbReference type="Pfam" id="PF00520">
    <property type="entry name" value="Ion_trans"/>
    <property type="match status" value="1"/>
</dbReference>
<dbReference type="InterPro" id="IPR002110">
    <property type="entry name" value="Ankyrin_rpt"/>
</dbReference>
<keyword evidence="5" id="KW-1003">Cell membrane</keyword>
<dbReference type="FunFam" id="1.25.40.20:FF:000181">
    <property type="entry name" value="Nanchung, isoform A"/>
    <property type="match status" value="1"/>
</dbReference>
<evidence type="ECO:0000259" key="21">
    <source>
        <dbReference type="Pfam" id="PF00520"/>
    </source>
</evidence>
<evidence type="ECO:0000256" key="2">
    <source>
        <dbReference type="ARBA" id="ARBA00007193"/>
    </source>
</evidence>
<dbReference type="GO" id="GO:0034703">
    <property type="term" value="C:cation channel complex"/>
    <property type="evidence" value="ECO:0007669"/>
    <property type="project" value="UniProtKB-ARBA"/>
</dbReference>
<evidence type="ECO:0000256" key="6">
    <source>
        <dbReference type="ARBA" id="ARBA00022568"/>
    </source>
</evidence>
<evidence type="ECO:0000256" key="9">
    <source>
        <dbReference type="ARBA" id="ARBA00022737"/>
    </source>
</evidence>
<evidence type="ECO:0000256" key="13">
    <source>
        <dbReference type="ARBA" id="ARBA00023065"/>
    </source>
</evidence>
<dbReference type="PANTHER" id="PTHR10582">
    <property type="entry name" value="TRANSIENT RECEPTOR POTENTIAL ION CHANNEL PROTEIN"/>
    <property type="match status" value="1"/>
</dbReference>
<feature type="transmembrane region" description="Helical" evidence="20">
    <location>
        <begin position="1044"/>
        <end position="1061"/>
    </location>
</feature>
<dbReference type="PROSITE" id="PS50088">
    <property type="entry name" value="ANK_REPEAT"/>
    <property type="match status" value="3"/>
</dbReference>
<proteinExistence type="inferred from homology"/>
<accession>A0A835L0X5</accession>
<organism evidence="22 23">
    <name type="scientific">Spodoptera exigua</name>
    <name type="common">Beet armyworm</name>
    <name type="synonym">Noctua fulgens</name>
    <dbReference type="NCBI Taxonomy" id="7107"/>
    <lineage>
        <taxon>Eukaryota</taxon>
        <taxon>Metazoa</taxon>
        <taxon>Ecdysozoa</taxon>
        <taxon>Arthropoda</taxon>
        <taxon>Hexapoda</taxon>
        <taxon>Insecta</taxon>
        <taxon>Pterygota</taxon>
        <taxon>Neoptera</taxon>
        <taxon>Endopterygota</taxon>
        <taxon>Lepidoptera</taxon>
        <taxon>Glossata</taxon>
        <taxon>Ditrysia</taxon>
        <taxon>Noctuoidea</taxon>
        <taxon>Noctuidae</taxon>
        <taxon>Amphipyrinae</taxon>
        <taxon>Spodoptera</taxon>
    </lineage>
</organism>